<evidence type="ECO:0000313" key="2">
    <source>
        <dbReference type="EMBL" id="SOD98653.1"/>
    </source>
</evidence>
<dbReference type="Proteomes" id="UP000219621">
    <property type="component" value="Unassembled WGS sequence"/>
</dbReference>
<keyword evidence="3" id="KW-1185">Reference proteome</keyword>
<sequence length="397" mass="40816">MRPFRLAVAAAVLACAAAPALAETPLFVIEPTWTDPATGQSITRRLTFDTVGDLVDGVDIDTLSANLGVDLTTIDRITADASIRGLPATIAYDGTEIVLTVPAAGVNRRFGTTAADRDAAQEELEAYLEGEGNGTLTQILKAAAARTALDPVAGNPASLMSRMAAGMHDAGTRALDADGLVLGLAADGMKIGANGTDVRSMTATPTIGWGFANGWTLALDMPLTWQKTEDADTWSGQLSLGLTMPVTESWSLTPSVSAGAVGSVDLGAGAVLTGGALTSRYEAALTERLSLVVGNTAGVFTTVPVTVGDYEVDYDLTNVVARNGITAVYDTGARAFDAPLRLSLGITDTRFFGDALYSESYEEITAGVSAGRAAAGIGAIFGEGDITGITGRVRVAF</sequence>
<accession>A0A286GSZ1</accession>
<reference evidence="2 3" key="1">
    <citation type="submission" date="2017-09" db="EMBL/GenBank/DDBJ databases">
        <authorList>
            <person name="Ehlers B."/>
            <person name="Leendertz F.H."/>
        </authorList>
    </citation>
    <scope>NUCLEOTIDE SEQUENCE [LARGE SCALE GENOMIC DNA]</scope>
    <source>
        <strain evidence="2 3">USBA 140</strain>
    </source>
</reference>
<dbReference type="EMBL" id="OCNJ01000008">
    <property type="protein sequence ID" value="SOD98653.1"/>
    <property type="molecule type" value="Genomic_DNA"/>
</dbReference>
<evidence type="ECO:0000256" key="1">
    <source>
        <dbReference type="SAM" id="SignalP"/>
    </source>
</evidence>
<evidence type="ECO:0008006" key="4">
    <source>
        <dbReference type="Google" id="ProtNLM"/>
    </source>
</evidence>
<evidence type="ECO:0000313" key="3">
    <source>
        <dbReference type="Proteomes" id="UP000219621"/>
    </source>
</evidence>
<name>A0A286GSZ1_9PROT</name>
<dbReference type="AlphaFoldDB" id="A0A286GSZ1"/>
<dbReference type="OrthoDB" id="7462457at2"/>
<protein>
    <recommendedName>
        <fullName evidence="4">Autotransporter domain-containing protein</fullName>
    </recommendedName>
</protein>
<dbReference type="RefSeq" id="WP_097280446.1">
    <property type="nucleotide sequence ID" value="NZ_OCNJ01000008.1"/>
</dbReference>
<keyword evidence="1" id="KW-0732">Signal</keyword>
<proteinExistence type="predicted"/>
<feature type="signal peptide" evidence="1">
    <location>
        <begin position="1"/>
        <end position="22"/>
    </location>
</feature>
<feature type="chain" id="PRO_5013375599" description="Autotransporter domain-containing protein" evidence="1">
    <location>
        <begin position="23"/>
        <end position="397"/>
    </location>
</feature>
<gene>
    <name evidence="2" type="ORF">SAMN05421508_10839</name>
</gene>
<organism evidence="2 3">
    <name type="scientific">Caenispirillum bisanense</name>
    <dbReference type="NCBI Taxonomy" id="414052"/>
    <lineage>
        <taxon>Bacteria</taxon>
        <taxon>Pseudomonadati</taxon>
        <taxon>Pseudomonadota</taxon>
        <taxon>Alphaproteobacteria</taxon>
        <taxon>Rhodospirillales</taxon>
        <taxon>Novispirillaceae</taxon>
        <taxon>Caenispirillum</taxon>
    </lineage>
</organism>